<dbReference type="EC" id="2.3.1.31" evidence="2"/>
<dbReference type="NCBIfam" id="TIGR01392">
    <property type="entry name" value="homoserO_Ac_trn"/>
    <property type="match status" value="1"/>
</dbReference>
<keyword evidence="6" id="KW-1185">Reference proteome</keyword>
<dbReference type="GO" id="GO:0004414">
    <property type="term" value="F:homoserine O-acetyltransferase activity"/>
    <property type="evidence" value="ECO:0007669"/>
    <property type="project" value="UniProtKB-UniRule"/>
</dbReference>
<evidence type="ECO:0000313" key="5">
    <source>
        <dbReference type="EMBL" id="SHI77673.1"/>
    </source>
</evidence>
<dbReference type="EMBL" id="FQYR01000002">
    <property type="protein sequence ID" value="SHI77673.1"/>
    <property type="molecule type" value="Genomic_DNA"/>
</dbReference>
<dbReference type="NCBIfam" id="NF001209">
    <property type="entry name" value="PRK00175.1"/>
    <property type="match status" value="1"/>
</dbReference>
<dbReference type="PIRSF" id="PIRSF000443">
    <property type="entry name" value="Homoser_Ac_trans"/>
    <property type="match status" value="1"/>
</dbReference>
<dbReference type="InterPro" id="IPR029058">
    <property type="entry name" value="AB_hydrolase_fold"/>
</dbReference>
<dbReference type="PANTHER" id="PTHR32268:SF11">
    <property type="entry name" value="HOMOSERINE O-ACETYLTRANSFERASE"/>
    <property type="match status" value="1"/>
</dbReference>
<dbReference type="Gene3D" id="1.10.1740.110">
    <property type="match status" value="1"/>
</dbReference>
<dbReference type="STRING" id="1123071.SAMN02745181_0857"/>
<comment type="catalytic activity">
    <reaction evidence="2">
        <text>L-homoserine + acetyl-CoA = O-acetyl-L-homoserine + CoA</text>
        <dbReference type="Rhea" id="RHEA:13701"/>
        <dbReference type="ChEBI" id="CHEBI:57287"/>
        <dbReference type="ChEBI" id="CHEBI:57288"/>
        <dbReference type="ChEBI" id="CHEBI:57476"/>
        <dbReference type="ChEBI" id="CHEBI:57716"/>
        <dbReference type="EC" id="2.3.1.31"/>
    </reaction>
</comment>
<feature type="active site" evidence="2 3">
    <location>
        <position position="333"/>
    </location>
</feature>
<dbReference type="GO" id="GO:0009092">
    <property type="term" value="P:homoserine metabolic process"/>
    <property type="evidence" value="ECO:0007669"/>
    <property type="project" value="TreeGrafter"/>
</dbReference>
<dbReference type="SUPFAM" id="SSF53474">
    <property type="entry name" value="alpha/beta-Hydrolases"/>
    <property type="match status" value="1"/>
</dbReference>
<evidence type="ECO:0000256" key="1">
    <source>
        <dbReference type="ARBA" id="ARBA00022679"/>
    </source>
</evidence>
<dbReference type="Proteomes" id="UP000184510">
    <property type="component" value="Unassembled WGS sequence"/>
</dbReference>
<keyword evidence="2" id="KW-0028">Amino-acid biosynthesis</keyword>
<dbReference type="RefSeq" id="WP_200797055.1">
    <property type="nucleotide sequence ID" value="NZ_FQYR01000002.1"/>
</dbReference>
<keyword evidence="2" id="KW-0486">Methionine biosynthesis</keyword>
<dbReference type="InterPro" id="IPR008220">
    <property type="entry name" value="HAT_MetX-like"/>
</dbReference>
<keyword evidence="2" id="KW-0963">Cytoplasm</keyword>
<feature type="active site" description="Nucleophile" evidence="2 3">
    <location>
        <position position="164"/>
    </location>
</feature>
<comment type="subunit">
    <text evidence="2">Homodimer.</text>
</comment>
<feature type="active site" evidence="2 3">
    <location>
        <position position="366"/>
    </location>
</feature>
<evidence type="ECO:0000256" key="3">
    <source>
        <dbReference type="PIRSR" id="PIRSR000443-1"/>
    </source>
</evidence>
<sequence length="395" mass="44447">MADLTNRVETKFLEFGSAEQPYELAFGESLPGIRVAYETWGELNEDKSNAILLCHALSGSHHAWGYNPEIEGVGELWQEEMHQGWWEEFMGPGKAIDTNKYFVVCANYLGGCYGTTGPRSINPVTGKPYGSQFPHLTIADQADMMARVIGALGIEQLHAAIGPSVGGLITLTFATRHAEKVRTVIPLCSGFKTTVLNRLILFEQILAIENDRNFNGGDYYEGTAPDYGLALARMISHKTFVHLDAIERRARNDVRQDTETLAWYQVRDTFQSYMLHQGKKFVKRFDANTYLRIIDMWSRYDAVETGKASSVEALLKPCREHNHKFLVFSIDSDFCFYPEEQAELVGHLEKNDVECMHITVHSDKGHDSFLLEPHLYAPHLAYVLGQDASSVSQLG</sequence>
<feature type="domain" description="AB hydrolase-1" evidence="4">
    <location>
        <begin position="49"/>
        <end position="370"/>
    </location>
</feature>
<dbReference type="PANTHER" id="PTHR32268">
    <property type="entry name" value="HOMOSERINE O-ACETYLTRANSFERASE"/>
    <property type="match status" value="1"/>
</dbReference>
<dbReference type="Pfam" id="PF00561">
    <property type="entry name" value="Abhydrolase_1"/>
    <property type="match status" value="1"/>
</dbReference>
<protein>
    <recommendedName>
        <fullName evidence="2">Homoserine O-acetyltransferase</fullName>
        <shortName evidence="2">HAT</shortName>
        <ecNumber evidence="2">2.3.1.31</ecNumber>
    </recommendedName>
    <alternativeName>
        <fullName evidence="2">Homoserine transacetylase</fullName>
        <shortName evidence="2">HTA</shortName>
    </alternativeName>
</protein>
<accession>A0A1M6DWZ8</accession>
<dbReference type="InterPro" id="IPR000073">
    <property type="entry name" value="AB_hydrolase_1"/>
</dbReference>
<dbReference type="UniPathway" id="UPA00051">
    <property type="reaction ID" value="UER00074"/>
</dbReference>
<keyword evidence="2" id="KW-0012">Acyltransferase</keyword>
<keyword evidence="1 2" id="KW-0808">Transferase</keyword>
<dbReference type="GO" id="GO:0005737">
    <property type="term" value="C:cytoplasm"/>
    <property type="evidence" value="ECO:0007669"/>
    <property type="project" value="UniProtKB-SubCell"/>
</dbReference>
<name>A0A1M6DWZ8_9BACT</name>
<organism evidence="5 6">
    <name type="scientific">Rubritalea squalenifaciens DSM 18772</name>
    <dbReference type="NCBI Taxonomy" id="1123071"/>
    <lineage>
        <taxon>Bacteria</taxon>
        <taxon>Pseudomonadati</taxon>
        <taxon>Verrucomicrobiota</taxon>
        <taxon>Verrucomicrobiia</taxon>
        <taxon>Verrucomicrobiales</taxon>
        <taxon>Rubritaleaceae</taxon>
        <taxon>Rubritalea</taxon>
    </lineage>
</organism>
<evidence type="ECO:0000313" key="6">
    <source>
        <dbReference type="Proteomes" id="UP000184510"/>
    </source>
</evidence>
<proteinExistence type="inferred from homology"/>
<feature type="binding site" evidence="2">
    <location>
        <position position="367"/>
    </location>
    <ligand>
        <name>substrate</name>
    </ligand>
</feature>
<comment type="subcellular location">
    <subcellularLocation>
        <location evidence="2">Cytoplasm</location>
    </subcellularLocation>
</comment>
<comment type="caution">
    <text evidence="2">Lacks conserved residue(s) required for the propagation of feature annotation.</text>
</comment>
<feature type="binding site" evidence="2">
    <location>
        <position position="233"/>
    </location>
    <ligand>
        <name>substrate</name>
    </ligand>
</feature>
<dbReference type="InParanoid" id="A0A1M6DWZ8"/>
<evidence type="ECO:0000259" key="4">
    <source>
        <dbReference type="Pfam" id="PF00561"/>
    </source>
</evidence>
<evidence type="ECO:0000256" key="2">
    <source>
        <dbReference type="HAMAP-Rule" id="MF_00296"/>
    </source>
</evidence>
<dbReference type="GO" id="GO:0009086">
    <property type="term" value="P:methionine biosynthetic process"/>
    <property type="evidence" value="ECO:0007669"/>
    <property type="project" value="UniProtKB-UniRule"/>
</dbReference>
<comment type="pathway">
    <text evidence="2">Amino-acid biosynthesis; L-methionine biosynthesis via de novo pathway; O-acetyl-L-homoserine from L-homoserine: step 1/1.</text>
</comment>
<comment type="similarity">
    <text evidence="2">Belongs to the AB hydrolase superfamily. MetX family.</text>
</comment>
<dbReference type="AlphaFoldDB" id="A0A1M6DWZ8"/>
<reference evidence="5 6" key="1">
    <citation type="submission" date="2016-11" db="EMBL/GenBank/DDBJ databases">
        <authorList>
            <person name="Jaros S."/>
            <person name="Januszkiewicz K."/>
            <person name="Wedrychowicz H."/>
        </authorList>
    </citation>
    <scope>NUCLEOTIDE SEQUENCE [LARGE SCALE GENOMIC DNA]</scope>
    <source>
        <strain evidence="5 6">DSM 18772</strain>
    </source>
</reference>
<dbReference type="Gene3D" id="3.40.50.1820">
    <property type="entry name" value="alpha/beta hydrolase"/>
    <property type="match status" value="1"/>
</dbReference>
<gene>
    <name evidence="2" type="primary">metXA</name>
    <name evidence="5" type="ORF">SAMN02745181_0857</name>
</gene>
<comment type="function">
    <text evidence="2">Transfers an acetyl group from acetyl-CoA to L-homoserine, forming acetyl-L-homoserine.</text>
</comment>
<dbReference type="HAMAP" id="MF_00296">
    <property type="entry name" value="MetX_acyltransf"/>
    <property type="match status" value="1"/>
</dbReference>